<dbReference type="AlphaFoldDB" id="A0AAD9PY94"/>
<dbReference type="GO" id="GO:0005737">
    <property type="term" value="C:cytoplasm"/>
    <property type="evidence" value="ECO:0007669"/>
    <property type="project" value="TreeGrafter"/>
</dbReference>
<sequence length="239" mass="27351">MTRNLSKEEIKNKLDGEELDLSLCSLTKVPVKEIAALPKARVVDLSCNSLTTLTETFCSLRQLVRLDLSKNALKELPQEFGNLNQLKELDLYCNQLSGLPLSCVNLENLIWLDLKSNPVQKLWPDVIGNCLSKAECKQCAKNVLRHLKILAINEEQAKLAFEKEQKALEEEKEQHARELRKRQKQQEKQLKREAYEATKRHKKVVEEERSKILQAKDECMEPGPPEPLIQAQGKSNNVN</sequence>
<reference evidence="4" key="1">
    <citation type="journal article" date="2023" name="G3 (Bethesda)">
        <title>Whole genome assembly and annotation of the endangered Caribbean coral Acropora cervicornis.</title>
        <authorList>
            <person name="Selwyn J.D."/>
            <person name="Vollmer S.V."/>
        </authorList>
    </citation>
    <scope>NUCLEOTIDE SEQUENCE</scope>
    <source>
        <strain evidence="4">K2</strain>
    </source>
</reference>
<dbReference type="SMART" id="SM00369">
    <property type="entry name" value="LRR_TYP"/>
    <property type="match status" value="4"/>
</dbReference>
<keyword evidence="1" id="KW-0433">Leucine-rich repeat</keyword>
<organism evidence="4 5">
    <name type="scientific">Acropora cervicornis</name>
    <name type="common">Staghorn coral</name>
    <dbReference type="NCBI Taxonomy" id="6130"/>
    <lineage>
        <taxon>Eukaryota</taxon>
        <taxon>Metazoa</taxon>
        <taxon>Cnidaria</taxon>
        <taxon>Anthozoa</taxon>
        <taxon>Hexacorallia</taxon>
        <taxon>Scleractinia</taxon>
        <taxon>Astrocoeniina</taxon>
        <taxon>Acroporidae</taxon>
        <taxon>Acropora</taxon>
    </lineage>
</organism>
<dbReference type="PANTHER" id="PTHR48051">
    <property type="match status" value="1"/>
</dbReference>
<keyword evidence="2" id="KW-0677">Repeat</keyword>
<evidence type="ECO:0000256" key="1">
    <source>
        <dbReference type="ARBA" id="ARBA00022614"/>
    </source>
</evidence>
<name>A0AAD9PY94_ACRCE</name>
<comment type="caution">
    <text evidence="4">The sequence shown here is derived from an EMBL/GenBank/DDBJ whole genome shotgun (WGS) entry which is preliminary data.</text>
</comment>
<dbReference type="PANTHER" id="PTHR48051:SF1">
    <property type="entry name" value="RAS SUPPRESSOR PROTEIN 1"/>
    <property type="match status" value="1"/>
</dbReference>
<dbReference type="InterPro" id="IPR001611">
    <property type="entry name" value="Leu-rich_rpt"/>
</dbReference>
<protein>
    <submittedName>
        <fullName evidence="4">Leucine-rich repeat-containing protein 59</fullName>
    </submittedName>
</protein>
<dbReference type="Gene3D" id="3.80.10.10">
    <property type="entry name" value="Ribonuclease Inhibitor"/>
    <property type="match status" value="1"/>
</dbReference>
<dbReference type="InterPro" id="IPR032675">
    <property type="entry name" value="LRR_dom_sf"/>
</dbReference>
<keyword evidence="5" id="KW-1185">Reference proteome</keyword>
<feature type="compositionally biased region" description="Basic and acidic residues" evidence="3">
    <location>
        <begin position="184"/>
        <end position="219"/>
    </location>
</feature>
<dbReference type="InterPro" id="IPR050216">
    <property type="entry name" value="LRR_domain-containing"/>
</dbReference>
<accession>A0AAD9PY94</accession>
<feature type="region of interest" description="Disordered" evidence="3">
    <location>
        <begin position="172"/>
        <end position="239"/>
    </location>
</feature>
<dbReference type="InterPro" id="IPR003591">
    <property type="entry name" value="Leu-rich_rpt_typical-subtyp"/>
</dbReference>
<dbReference type="EMBL" id="JARQWQ010000099">
    <property type="protein sequence ID" value="KAK2551279.1"/>
    <property type="molecule type" value="Genomic_DNA"/>
</dbReference>
<evidence type="ECO:0000313" key="5">
    <source>
        <dbReference type="Proteomes" id="UP001249851"/>
    </source>
</evidence>
<evidence type="ECO:0000313" key="4">
    <source>
        <dbReference type="EMBL" id="KAK2551279.1"/>
    </source>
</evidence>
<reference evidence="4" key="2">
    <citation type="journal article" date="2023" name="Science">
        <title>Genomic signatures of disease resistance in endangered staghorn corals.</title>
        <authorList>
            <person name="Vollmer S.V."/>
            <person name="Selwyn J.D."/>
            <person name="Despard B.A."/>
            <person name="Roesel C.L."/>
        </authorList>
    </citation>
    <scope>NUCLEOTIDE SEQUENCE</scope>
    <source>
        <strain evidence="4">K2</strain>
    </source>
</reference>
<dbReference type="Pfam" id="PF13855">
    <property type="entry name" value="LRR_8"/>
    <property type="match status" value="1"/>
</dbReference>
<evidence type="ECO:0000256" key="3">
    <source>
        <dbReference type="SAM" id="MobiDB-lite"/>
    </source>
</evidence>
<dbReference type="Proteomes" id="UP001249851">
    <property type="component" value="Unassembled WGS sequence"/>
</dbReference>
<proteinExistence type="predicted"/>
<gene>
    <name evidence="4" type="ORF">P5673_027869</name>
</gene>
<dbReference type="SUPFAM" id="SSF52058">
    <property type="entry name" value="L domain-like"/>
    <property type="match status" value="1"/>
</dbReference>
<evidence type="ECO:0000256" key="2">
    <source>
        <dbReference type="ARBA" id="ARBA00022737"/>
    </source>
</evidence>